<keyword evidence="2" id="KW-0812">Transmembrane</keyword>
<evidence type="ECO:0000256" key="2">
    <source>
        <dbReference type="ARBA" id="ARBA00022692"/>
    </source>
</evidence>
<sequence>EAWLPFCLACIALALGNYAYRNGALDFITVARQFRRRDWLLYLLQRLRRQVSTCWPIRSCKRSSTDSSNQSKRCDYQSEKATQRWKRTRRLSDAAINYSVIKSTASEATKLQSNLLSSFGLSSLAELLPCLKQLKPSQISQLGKAAVSSTVAKGQQLLCQPTYGVIFIDSGLIEVQLLNDKDVIEYIPPGEIVFSALMLLKCIYACQAPGGSHSRYLRLAAVTDTKIRWLPFDALLEALAYDREFGNNILVIQCWRQFTRVTARGLAPLLLPEEAPVPWLNNDNAVSINNNNNNHNHKTVAELLGVDEINSCACTTVNCGSDQIEFDNNYGHALSTTVSNVDVVVQAGSGQVGELICVLRGNLWQRVNGQTMLVGRPGDLVGQLEFLSRLPLASGGSIYCLSNCTAQLVRINLPLAAATDKTLIPTVANHLAKQFLHSLLSRPDVPLTVLLEPIARYVSLRIGQALPLESVDNCYFYVVSGRLQDFLKFPYDEASSASASPVTKECYSAGCLVNTTKASLYASSSSLATVVAAVRDSELIRLSRRLVDCLSVRCPAFSHRLVSAVAHRLLGSYRVTAADDASTLPLSDRHCIIALLPGQASIPVDLFAQQLAACLPGVVRRLSSDRARSVFGASVKCLNQSYPLSSTSADEILKHWIAAEEDSVARQDEASSKRLFLLLSLDYAPTAWTRAALRRSDRVLVLLEHNGCSVQPSLAEIYYSSLSSSCLLSSRRRMELILLHSTRRRVVPAGSTLPYLVARPWLSGHRHLRLPLRLRRIRDRGRVDEKSPPPAAADMRRLARHLSNGAIGLALGGGGARGAAHPAVLRLLANRGVPVDAVAGTSIGALVGALWSMETCPQSVQQTVKQMFADSSKKSSQAYDVTLPLVSLFRGGLLNSLLAQCFDVRRGIEDLWLPCYFITTELRSRKIRVLSRGSLWKAVRASMSYPVLLPPVWSDDGQDCLVDGCFVNNLPVDVLRQKSDGVIKVIAVDISDSNRLEPGRFRVYGDCLSGFSALLSPAGRYPRLIDVQMRLASITSNMRVTEQRLRSMHWCWYLTPPVQGFGIASFSQFQPVYDAAVDYLEDKWRRDSADGSLPTWLIDAAKR</sequence>
<feature type="active site" description="Proton acceptor" evidence="8">
    <location>
        <position position="963"/>
    </location>
</feature>
<dbReference type="GO" id="GO:0052689">
    <property type="term" value="F:carboxylic ester hydrolase activity"/>
    <property type="evidence" value="ECO:0007669"/>
    <property type="project" value="UniProtKB-ARBA"/>
</dbReference>
<evidence type="ECO:0000256" key="1">
    <source>
        <dbReference type="ARBA" id="ARBA00004370"/>
    </source>
</evidence>
<comment type="caution">
    <text evidence="8">Lacks conserved residue(s) required for the propagation of feature annotation.</text>
</comment>
<dbReference type="InterPro" id="IPR018490">
    <property type="entry name" value="cNMP-bd_dom_sf"/>
</dbReference>
<evidence type="ECO:0000313" key="11">
    <source>
        <dbReference type="EMBL" id="PAA56737.1"/>
    </source>
</evidence>
<evidence type="ECO:0000256" key="8">
    <source>
        <dbReference type="PROSITE-ProRule" id="PRU01161"/>
    </source>
</evidence>
<protein>
    <recommendedName>
        <fullName evidence="10">PNPLA domain-containing protein</fullName>
    </recommendedName>
</protein>
<dbReference type="Proteomes" id="UP000215902">
    <property type="component" value="Unassembled WGS sequence"/>
</dbReference>
<evidence type="ECO:0000259" key="10">
    <source>
        <dbReference type="PROSITE" id="PS51635"/>
    </source>
</evidence>
<keyword evidence="7" id="KW-0472">Membrane</keyword>
<proteinExistence type="predicted"/>
<dbReference type="PANTHER" id="PTHR14226:SF29">
    <property type="entry name" value="NEUROPATHY TARGET ESTERASE SWS"/>
    <property type="match status" value="1"/>
</dbReference>
<dbReference type="InterPro" id="IPR002641">
    <property type="entry name" value="PNPLA_dom"/>
</dbReference>
<keyword evidence="6 8" id="KW-0443">Lipid metabolism</keyword>
<comment type="caution">
    <text evidence="11">The sequence shown here is derived from an EMBL/GenBank/DDBJ whole genome shotgun (WGS) entry which is preliminary data.</text>
</comment>
<dbReference type="Gene3D" id="3.40.1090.10">
    <property type="entry name" value="Cytosolic phospholipase A2 catalytic domain"/>
    <property type="match status" value="2"/>
</dbReference>
<keyword evidence="9" id="KW-0732">Signal</keyword>
<reference evidence="11 12" key="1">
    <citation type="submission" date="2017-06" db="EMBL/GenBank/DDBJ databases">
        <title>A platform for efficient transgenesis in Macrostomum lignano, a flatworm model organism for stem cell research.</title>
        <authorList>
            <person name="Berezikov E."/>
        </authorList>
    </citation>
    <scope>NUCLEOTIDE SEQUENCE [LARGE SCALE GENOMIC DNA]</scope>
    <source>
        <strain evidence="11">DV1</strain>
        <tissue evidence="11">Whole organism</tissue>
    </source>
</reference>
<organism evidence="11 12">
    <name type="scientific">Macrostomum lignano</name>
    <dbReference type="NCBI Taxonomy" id="282301"/>
    <lineage>
        <taxon>Eukaryota</taxon>
        <taxon>Metazoa</taxon>
        <taxon>Spiralia</taxon>
        <taxon>Lophotrochozoa</taxon>
        <taxon>Platyhelminthes</taxon>
        <taxon>Rhabditophora</taxon>
        <taxon>Macrostomorpha</taxon>
        <taxon>Macrostomida</taxon>
        <taxon>Macrostomidae</taxon>
        <taxon>Macrostomum</taxon>
    </lineage>
</organism>
<feature type="domain" description="PNPLA" evidence="10">
    <location>
        <begin position="809"/>
        <end position="976"/>
    </location>
</feature>
<evidence type="ECO:0000256" key="5">
    <source>
        <dbReference type="ARBA" id="ARBA00022989"/>
    </source>
</evidence>
<dbReference type="InterPro" id="IPR014710">
    <property type="entry name" value="RmlC-like_jellyroll"/>
</dbReference>
<dbReference type="SUPFAM" id="SSF52151">
    <property type="entry name" value="FabD/lysophospholipase-like"/>
    <property type="match status" value="1"/>
</dbReference>
<evidence type="ECO:0000313" key="12">
    <source>
        <dbReference type="Proteomes" id="UP000215902"/>
    </source>
</evidence>
<comment type="subcellular location">
    <subcellularLocation>
        <location evidence="1">Membrane</location>
    </subcellularLocation>
</comment>
<dbReference type="InterPro" id="IPR016035">
    <property type="entry name" value="Acyl_Trfase/lysoPLipase"/>
</dbReference>
<evidence type="ECO:0000256" key="7">
    <source>
        <dbReference type="ARBA" id="ARBA00023136"/>
    </source>
</evidence>
<feature type="chain" id="PRO_5013306475" description="PNPLA domain-containing protein" evidence="9">
    <location>
        <begin position="20"/>
        <end position="1103"/>
    </location>
</feature>
<evidence type="ECO:0000256" key="9">
    <source>
        <dbReference type="SAM" id="SignalP"/>
    </source>
</evidence>
<dbReference type="Gene3D" id="2.60.120.10">
    <property type="entry name" value="Jelly Rolls"/>
    <property type="match status" value="1"/>
</dbReference>
<dbReference type="OrthoDB" id="421051at2759"/>
<dbReference type="AlphaFoldDB" id="A0A267E778"/>
<feature type="non-terminal residue" evidence="11">
    <location>
        <position position="1"/>
    </location>
</feature>
<dbReference type="InterPro" id="IPR050301">
    <property type="entry name" value="NTE"/>
</dbReference>
<dbReference type="PANTHER" id="PTHR14226">
    <property type="entry name" value="NEUROPATHY TARGET ESTERASE/SWISS CHEESE D.MELANOGASTER"/>
    <property type="match status" value="1"/>
</dbReference>
<accession>A0A267E778</accession>
<keyword evidence="3 8" id="KW-0378">Hydrolase</keyword>
<keyword evidence="4 8" id="KW-0442">Lipid degradation</keyword>
<dbReference type="GO" id="GO:0016042">
    <property type="term" value="P:lipid catabolic process"/>
    <property type="evidence" value="ECO:0007669"/>
    <property type="project" value="UniProtKB-UniRule"/>
</dbReference>
<dbReference type="GO" id="GO:0016020">
    <property type="term" value="C:membrane"/>
    <property type="evidence" value="ECO:0007669"/>
    <property type="project" value="UniProtKB-SubCell"/>
</dbReference>
<gene>
    <name evidence="11" type="ORF">BOX15_Mlig021287g1</name>
</gene>
<evidence type="ECO:0000256" key="4">
    <source>
        <dbReference type="ARBA" id="ARBA00022963"/>
    </source>
</evidence>
<dbReference type="Pfam" id="PF01734">
    <property type="entry name" value="Patatin"/>
    <property type="match status" value="1"/>
</dbReference>
<evidence type="ECO:0000256" key="3">
    <source>
        <dbReference type="ARBA" id="ARBA00022801"/>
    </source>
</evidence>
<evidence type="ECO:0000256" key="6">
    <source>
        <dbReference type="ARBA" id="ARBA00023098"/>
    </source>
</evidence>
<keyword evidence="12" id="KW-1185">Reference proteome</keyword>
<dbReference type="STRING" id="282301.A0A267E778"/>
<feature type="short sequence motif" description="GXGXXG" evidence="8">
    <location>
        <begin position="813"/>
        <end position="818"/>
    </location>
</feature>
<feature type="active site" description="Nucleophile" evidence="8">
    <location>
        <position position="842"/>
    </location>
</feature>
<dbReference type="InterPro" id="IPR056556">
    <property type="entry name" value="NTE1_P-loop_dom"/>
</dbReference>
<dbReference type="SUPFAM" id="SSF51206">
    <property type="entry name" value="cAMP-binding domain-like"/>
    <property type="match status" value="1"/>
</dbReference>
<keyword evidence="5" id="KW-1133">Transmembrane helix</keyword>
<dbReference type="EMBL" id="NIVC01002580">
    <property type="protein sequence ID" value="PAA56737.1"/>
    <property type="molecule type" value="Genomic_DNA"/>
</dbReference>
<dbReference type="Pfam" id="PF24179">
    <property type="entry name" value="NTE_Ploop"/>
    <property type="match status" value="1"/>
</dbReference>
<dbReference type="PROSITE" id="PS51635">
    <property type="entry name" value="PNPLA"/>
    <property type="match status" value="1"/>
</dbReference>
<name>A0A267E778_9PLAT</name>
<feature type="signal peptide" evidence="9">
    <location>
        <begin position="1"/>
        <end position="19"/>
    </location>
</feature>
<feature type="short sequence motif" description="GXSXG" evidence="8">
    <location>
        <begin position="840"/>
        <end position="844"/>
    </location>
</feature>
<dbReference type="GO" id="GO:0016298">
    <property type="term" value="F:lipase activity"/>
    <property type="evidence" value="ECO:0007669"/>
    <property type="project" value="UniProtKB-ARBA"/>
</dbReference>